<dbReference type="GO" id="GO:0005886">
    <property type="term" value="C:plasma membrane"/>
    <property type="evidence" value="ECO:0007669"/>
    <property type="project" value="UniProtKB-SubCell"/>
</dbReference>
<proteinExistence type="predicted"/>
<evidence type="ECO:0000256" key="2">
    <source>
        <dbReference type="ARBA" id="ARBA00022475"/>
    </source>
</evidence>
<feature type="transmembrane region" description="Helical" evidence="6">
    <location>
        <begin position="32"/>
        <end position="54"/>
    </location>
</feature>
<organism evidence="7 8">
    <name type="scientific">Pararobbsia alpina</name>
    <dbReference type="NCBI Taxonomy" id="621374"/>
    <lineage>
        <taxon>Bacteria</taxon>
        <taxon>Pseudomonadati</taxon>
        <taxon>Pseudomonadota</taxon>
        <taxon>Betaproteobacteria</taxon>
        <taxon>Burkholderiales</taxon>
        <taxon>Burkholderiaceae</taxon>
        <taxon>Pararobbsia</taxon>
    </lineage>
</organism>
<dbReference type="InterPro" id="IPR001851">
    <property type="entry name" value="ABC_transp_permease"/>
</dbReference>
<dbReference type="GO" id="GO:0022857">
    <property type="term" value="F:transmembrane transporter activity"/>
    <property type="evidence" value="ECO:0007669"/>
    <property type="project" value="InterPro"/>
</dbReference>
<gene>
    <name evidence="7" type="primary">rbsC_19</name>
    <name evidence="7" type="ORF">LMG28138_04435</name>
</gene>
<evidence type="ECO:0000256" key="1">
    <source>
        <dbReference type="ARBA" id="ARBA00004651"/>
    </source>
</evidence>
<feature type="transmembrane region" description="Helical" evidence="6">
    <location>
        <begin position="90"/>
        <end position="109"/>
    </location>
</feature>
<accession>A0A6S7D838</accession>
<evidence type="ECO:0000256" key="5">
    <source>
        <dbReference type="ARBA" id="ARBA00023136"/>
    </source>
</evidence>
<dbReference type="RefSeq" id="WP_175106973.1">
    <property type="nucleotide sequence ID" value="NZ_CADIKM010000029.1"/>
</dbReference>
<evidence type="ECO:0000313" key="8">
    <source>
        <dbReference type="Proteomes" id="UP000494115"/>
    </source>
</evidence>
<evidence type="ECO:0000256" key="6">
    <source>
        <dbReference type="SAM" id="Phobius"/>
    </source>
</evidence>
<name>A0A6S7D838_9BURK</name>
<keyword evidence="8" id="KW-1185">Reference proteome</keyword>
<protein>
    <submittedName>
        <fullName evidence="7">Ribose import permease protein RbsC</fullName>
    </submittedName>
</protein>
<keyword evidence="5 6" id="KW-0472">Membrane</keyword>
<keyword evidence="4 6" id="KW-1133">Transmembrane helix</keyword>
<feature type="transmembrane region" description="Helical" evidence="6">
    <location>
        <begin position="312"/>
        <end position="329"/>
    </location>
</feature>
<evidence type="ECO:0000256" key="3">
    <source>
        <dbReference type="ARBA" id="ARBA00022692"/>
    </source>
</evidence>
<feature type="transmembrane region" description="Helical" evidence="6">
    <location>
        <begin position="66"/>
        <end position="83"/>
    </location>
</feature>
<keyword evidence="2" id="KW-1003">Cell membrane</keyword>
<dbReference type="AlphaFoldDB" id="A0A6S7D838"/>
<keyword evidence="3 6" id="KW-0812">Transmembrane</keyword>
<dbReference type="CDD" id="cd06579">
    <property type="entry name" value="TM_PBP1_transp_AraH_like"/>
    <property type="match status" value="1"/>
</dbReference>
<feature type="transmembrane region" description="Helical" evidence="6">
    <location>
        <begin position="115"/>
        <end position="134"/>
    </location>
</feature>
<dbReference type="Pfam" id="PF02653">
    <property type="entry name" value="BPD_transp_2"/>
    <property type="match status" value="1"/>
</dbReference>
<dbReference type="Proteomes" id="UP000494115">
    <property type="component" value="Unassembled WGS sequence"/>
</dbReference>
<comment type="subcellular location">
    <subcellularLocation>
        <location evidence="1">Cell membrane</location>
        <topology evidence="1">Multi-pass membrane protein</topology>
    </subcellularLocation>
</comment>
<feature type="transmembrane region" description="Helical" evidence="6">
    <location>
        <begin position="257"/>
        <end position="277"/>
    </location>
</feature>
<feature type="transmembrane region" description="Helical" evidence="6">
    <location>
        <begin position="229"/>
        <end position="251"/>
    </location>
</feature>
<evidence type="ECO:0000313" key="7">
    <source>
        <dbReference type="EMBL" id="CAB3798408.1"/>
    </source>
</evidence>
<sequence length="333" mass="34027">MTARVNETALAQPARRGAASLRARLGRSRASTALPAVVMLIVTLAVNAALQPGFFAADSLSSNLQSAAPVVLVCIAQAVIVLSGELDLSVGAGISLVNCLLAGLPGLGWGPWETYATALAVALGCGAVNGILVGHFRQSSLIATFATGAIWFGLALALMPQPGGAVPEALSNAFAANVGWIPVAALPMVFALVLWAVIQRHRFGRRLIATGSDQDAVFKAGLSVSRIKILGYLLGWLFVFISAACISAQTASGDARLGLSYTLTSVAAVVIGGISLAGGRGSMLGAVCGAFVLVLIGNVVYFAGVPSNYQEVFKGAVVMIALAFTFVGSRKNV</sequence>
<reference evidence="7 8" key="1">
    <citation type="submission" date="2020-04" db="EMBL/GenBank/DDBJ databases">
        <authorList>
            <person name="De Canck E."/>
        </authorList>
    </citation>
    <scope>NUCLEOTIDE SEQUENCE [LARGE SCALE GENOMIC DNA]</scope>
    <source>
        <strain evidence="7 8">LMG 28138</strain>
    </source>
</reference>
<evidence type="ECO:0000256" key="4">
    <source>
        <dbReference type="ARBA" id="ARBA00022989"/>
    </source>
</evidence>
<dbReference type="PANTHER" id="PTHR32196">
    <property type="entry name" value="ABC TRANSPORTER PERMEASE PROTEIN YPHD-RELATED-RELATED"/>
    <property type="match status" value="1"/>
</dbReference>
<feature type="transmembrane region" description="Helical" evidence="6">
    <location>
        <begin position="284"/>
        <end position="306"/>
    </location>
</feature>
<feature type="transmembrane region" description="Helical" evidence="6">
    <location>
        <begin position="179"/>
        <end position="198"/>
    </location>
</feature>
<dbReference type="EMBL" id="CADIKM010000029">
    <property type="protein sequence ID" value="CAB3798408.1"/>
    <property type="molecule type" value="Genomic_DNA"/>
</dbReference>
<feature type="transmembrane region" description="Helical" evidence="6">
    <location>
        <begin position="141"/>
        <end position="159"/>
    </location>
</feature>